<dbReference type="InterPro" id="IPR007761">
    <property type="entry name" value="MtlR-like"/>
</dbReference>
<dbReference type="PANTHER" id="PTHR37941">
    <property type="entry name" value="FUMARASE E-RELATED"/>
    <property type="match status" value="1"/>
</dbReference>
<dbReference type="SUPFAM" id="SSF158668">
    <property type="entry name" value="MtlR-like"/>
    <property type="match status" value="1"/>
</dbReference>
<dbReference type="Proteomes" id="UP000305673">
    <property type="component" value="Chromosome"/>
</dbReference>
<organism evidence="1 2">
    <name type="scientific">Rhizobium indicum</name>
    <dbReference type="NCBI Taxonomy" id="2583231"/>
    <lineage>
        <taxon>Bacteria</taxon>
        <taxon>Pseudomonadati</taxon>
        <taxon>Pseudomonadota</taxon>
        <taxon>Alphaproteobacteria</taxon>
        <taxon>Hyphomicrobiales</taxon>
        <taxon>Rhizobiaceae</taxon>
        <taxon>Rhizobium/Agrobacterium group</taxon>
        <taxon>Rhizobium</taxon>
    </lineage>
</organism>
<dbReference type="PANTHER" id="PTHR37941:SF1">
    <property type="entry name" value="FUMARASE E-RELATED"/>
    <property type="match status" value="1"/>
</dbReference>
<accession>A0ABX6PJ91</accession>
<keyword evidence="2" id="KW-1185">Reference proteome</keyword>
<name>A0ABX6PJ91_9HYPH</name>
<gene>
    <name evidence="1" type="ORF">FFM53_020185</name>
</gene>
<evidence type="ECO:0000313" key="1">
    <source>
        <dbReference type="EMBL" id="QKK18631.1"/>
    </source>
</evidence>
<sequence>MTEVTAARLAELDDEIVRLQAALLEHAERLARGEESEQPQPPTWSIEEQRAWSEALQAKVRNTMIEAYGGEATYNAVTAQGEAVRQARREADRSIAIVHVTVVEEQLRSAIERYFPGMHSDPQAIDRLFDPMRYGPLSTFTARVDIAFALGIVGSGACKALKLIAQIRNKFAHKLEIHSFDHPDVTRLIDKLTYMDFAITGPDAEGLMHLWNRSPNSELKSGSGWRASDNPFDHRGKFEKTCGFLQDSLRTSVPGTTHPDLHEK</sequence>
<proteinExistence type="predicted"/>
<protein>
    <submittedName>
        <fullName evidence="1">Uncharacterized protein</fullName>
    </submittedName>
</protein>
<dbReference type="InterPro" id="IPR038026">
    <property type="entry name" value="MtlR-like_sf"/>
</dbReference>
<dbReference type="Gene3D" id="1.20.120.330">
    <property type="entry name" value="Nucleotidyltransferases domain 2"/>
    <property type="match status" value="1"/>
</dbReference>
<dbReference type="EMBL" id="CP054021">
    <property type="protein sequence ID" value="QKK18631.1"/>
    <property type="molecule type" value="Genomic_DNA"/>
</dbReference>
<evidence type="ECO:0000313" key="2">
    <source>
        <dbReference type="Proteomes" id="UP000305673"/>
    </source>
</evidence>
<dbReference type="RefSeq" id="WP_138386983.1">
    <property type="nucleotide sequence ID" value="NZ_CP054021.1"/>
</dbReference>
<reference evidence="1 2" key="1">
    <citation type="submission" date="2020-05" db="EMBL/GenBank/DDBJ databases">
        <title>Genome sequences of pea root nodulating Rhizobium spp.</title>
        <authorList>
            <person name="Rahi P."/>
        </authorList>
    </citation>
    <scope>NUCLEOTIDE SEQUENCE [LARGE SCALE GENOMIC DNA]</scope>
    <source>
        <strain evidence="2">JKLM 12A2</strain>
    </source>
</reference>